<protein>
    <recommendedName>
        <fullName evidence="3">RNase H type-1 domain-containing protein</fullName>
    </recommendedName>
</protein>
<keyword evidence="2" id="KW-1185">Reference proteome</keyword>
<reference evidence="1 2" key="1">
    <citation type="journal article" date="2024" name="G3 (Bethesda)">
        <title>Genome assembly of Hibiscus sabdariffa L. provides insights into metabolisms of medicinal natural products.</title>
        <authorList>
            <person name="Kim T."/>
        </authorList>
    </citation>
    <scope>NUCLEOTIDE SEQUENCE [LARGE SCALE GENOMIC DNA]</scope>
    <source>
        <strain evidence="1">TK-2024</strain>
        <tissue evidence="1">Old leaves</tissue>
    </source>
</reference>
<evidence type="ECO:0000313" key="2">
    <source>
        <dbReference type="Proteomes" id="UP001472677"/>
    </source>
</evidence>
<dbReference type="PANTHER" id="PTHR47723">
    <property type="entry name" value="OS05G0353850 PROTEIN"/>
    <property type="match status" value="1"/>
</dbReference>
<dbReference type="EMBL" id="JBBPBM010000015">
    <property type="protein sequence ID" value="KAK8558633.1"/>
    <property type="molecule type" value="Genomic_DNA"/>
</dbReference>
<gene>
    <name evidence="1" type="ORF">V6N12_041933</name>
</gene>
<organism evidence="1 2">
    <name type="scientific">Hibiscus sabdariffa</name>
    <name type="common">roselle</name>
    <dbReference type="NCBI Taxonomy" id="183260"/>
    <lineage>
        <taxon>Eukaryota</taxon>
        <taxon>Viridiplantae</taxon>
        <taxon>Streptophyta</taxon>
        <taxon>Embryophyta</taxon>
        <taxon>Tracheophyta</taxon>
        <taxon>Spermatophyta</taxon>
        <taxon>Magnoliopsida</taxon>
        <taxon>eudicotyledons</taxon>
        <taxon>Gunneridae</taxon>
        <taxon>Pentapetalae</taxon>
        <taxon>rosids</taxon>
        <taxon>malvids</taxon>
        <taxon>Malvales</taxon>
        <taxon>Malvaceae</taxon>
        <taxon>Malvoideae</taxon>
        <taxon>Hibiscus</taxon>
    </lineage>
</organism>
<proteinExistence type="predicted"/>
<name>A0ABR2EDB4_9ROSI</name>
<evidence type="ECO:0000313" key="1">
    <source>
        <dbReference type="EMBL" id="KAK8558633.1"/>
    </source>
</evidence>
<accession>A0ABR2EDB4</accession>
<comment type="caution">
    <text evidence="1">The sequence shown here is derived from an EMBL/GenBank/DDBJ whole genome shotgun (WGS) entry which is preliminary data.</text>
</comment>
<dbReference type="InterPro" id="IPR053151">
    <property type="entry name" value="RNase_H-like"/>
</dbReference>
<dbReference type="PANTHER" id="PTHR47723:SF19">
    <property type="entry name" value="POLYNUCLEOTIDYL TRANSFERASE, RIBONUCLEASE H-LIKE SUPERFAMILY PROTEIN"/>
    <property type="match status" value="1"/>
</dbReference>
<dbReference type="Proteomes" id="UP001472677">
    <property type="component" value="Unassembled WGS sequence"/>
</dbReference>
<evidence type="ECO:0008006" key="3">
    <source>
        <dbReference type="Google" id="ProtNLM"/>
    </source>
</evidence>
<sequence length="87" mass="9566">MLRRIPGTRHSSNAVWSPPLLGWVKVNVDAAQGQTVGYMSIGGVTREASGQWLRGFGKFVGVCSVFEAELWGRILVYFVLGTLVIDR</sequence>